<dbReference type="AlphaFoldDB" id="A0A1C5AG42"/>
<sequence>MSMDDPPQEATEAAVAELLRLTFLWIRTLSARPVEDQSTEALIKRHAQIHELADICHNLPGLLDPGRRHNLAAGLRYEWRTSSQRKRDWITACWDRADYDYGWLSEPESEQSAADSDSGASGG</sequence>
<organism evidence="1 2">
    <name type="scientific">Micromonospora saelicesensis</name>
    <dbReference type="NCBI Taxonomy" id="285676"/>
    <lineage>
        <taxon>Bacteria</taxon>
        <taxon>Bacillati</taxon>
        <taxon>Actinomycetota</taxon>
        <taxon>Actinomycetes</taxon>
        <taxon>Micromonosporales</taxon>
        <taxon>Micromonosporaceae</taxon>
        <taxon>Micromonospora</taxon>
    </lineage>
</organism>
<dbReference type="Proteomes" id="UP000198864">
    <property type="component" value="Unassembled WGS sequence"/>
</dbReference>
<reference evidence="1 2" key="1">
    <citation type="submission" date="2016-06" db="EMBL/GenBank/DDBJ databases">
        <authorList>
            <person name="Kjaerup R.B."/>
            <person name="Dalgaard T.S."/>
            <person name="Juul-Madsen H.R."/>
        </authorList>
    </citation>
    <scope>NUCLEOTIDE SEQUENCE [LARGE SCALE GENOMIC DNA]</scope>
    <source>
        <strain evidence="1 2">DSM 44871</strain>
    </source>
</reference>
<evidence type="ECO:0000313" key="2">
    <source>
        <dbReference type="Proteomes" id="UP000198864"/>
    </source>
</evidence>
<dbReference type="EMBL" id="FMCR01000010">
    <property type="protein sequence ID" value="SCF44197.1"/>
    <property type="molecule type" value="Genomic_DNA"/>
</dbReference>
<dbReference type="RefSeq" id="WP_091409597.1">
    <property type="nucleotide sequence ID" value="NZ_FMCR01000010.1"/>
</dbReference>
<evidence type="ECO:0000313" key="1">
    <source>
        <dbReference type="EMBL" id="SCF44197.1"/>
    </source>
</evidence>
<protein>
    <submittedName>
        <fullName evidence="1">Uncharacterized protein</fullName>
    </submittedName>
</protein>
<name>A0A1C5AG42_9ACTN</name>
<gene>
    <name evidence="1" type="ORF">GA0070561_0222</name>
</gene>
<accession>A0A1C5AG42</accession>
<proteinExistence type="predicted"/>